<dbReference type="EMBL" id="BK015169">
    <property type="protein sequence ID" value="DAD93872.1"/>
    <property type="molecule type" value="Genomic_DNA"/>
</dbReference>
<sequence length="153" mass="17055">MKLYEIDNAIMDCVDMETGEIIDVERLSALQIERDQKIEGIGCWIKNLLSDAKALKEEKDNLAARQKVAENKATSLKEFLSKYLDGEKFKTAKVSISYRKSDSVDISVGATVPEEFLKYAEPIPDKIGLKAALKAGKEFPGISLKTSQNIQIK</sequence>
<name>A0A8S5NI43_9CAUD</name>
<evidence type="ECO:0000256" key="1">
    <source>
        <dbReference type="SAM" id="Coils"/>
    </source>
</evidence>
<reference evidence="2" key="1">
    <citation type="journal article" date="2021" name="Proc. Natl. Acad. Sci. U.S.A.">
        <title>A Catalog of Tens of Thousands of Viruses from Human Metagenomes Reveals Hidden Associations with Chronic Diseases.</title>
        <authorList>
            <person name="Tisza M.J."/>
            <person name="Buck C.B."/>
        </authorList>
    </citation>
    <scope>NUCLEOTIDE SEQUENCE</scope>
    <source>
        <strain evidence="2">CtmTU3</strain>
    </source>
</reference>
<dbReference type="Pfam" id="PF05565">
    <property type="entry name" value="Sipho_Gp157"/>
    <property type="match status" value="1"/>
</dbReference>
<proteinExistence type="predicted"/>
<organism evidence="2">
    <name type="scientific">Siphoviridae sp. ctmTU3</name>
    <dbReference type="NCBI Taxonomy" id="2826453"/>
    <lineage>
        <taxon>Viruses</taxon>
        <taxon>Duplodnaviria</taxon>
        <taxon>Heunggongvirae</taxon>
        <taxon>Uroviricota</taxon>
        <taxon>Caudoviricetes</taxon>
    </lineage>
</organism>
<keyword evidence="1" id="KW-0175">Coiled coil</keyword>
<feature type="coiled-coil region" evidence="1">
    <location>
        <begin position="45"/>
        <end position="72"/>
    </location>
</feature>
<evidence type="ECO:0000313" key="2">
    <source>
        <dbReference type="EMBL" id="DAD93872.1"/>
    </source>
</evidence>
<protein>
    <submittedName>
        <fullName evidence="2">Resistance protein</fullName>
    </submittedName>
</protein>
<dbReference type="InterPro" id="IPR008840">
    <property type="entry name" value="Sipho_Gp157"/>
</dbReference>
<accession>A0A8S5NI43</accession>